<dbReference type="Gene3D" id="3.40.50.150">
    <property type="entry name" value="Vaccinia Virus protein VP39"/>
    <property type="match status" value="1"/>
</dbReference>
<feature type="domain" description="Methyltransferase" evidence="5">
    <location>
        <begin position="50"/>
        <end position="144"/>
    </location>
</feature>
<evidence type="ECO:0000313" key="6">
    <source>
        <dbReference type="EMBL" id="GAA4186611.1"/>
    </source>
</evidence>
<keyword evidence="3" id="KW-0949">S-adenosyl-L-methionine</keyword>
<dbReference type="SUPFAM" id="SSF53335">
    <property type="entry name" value="S-adenosyl-L-methionine-dependent methyltransferases"/>
    <property type="match status" value="1"/>
</dbReference>
<evidence type="ECO:0000256" key="1">
    <source>
        <dbReference type="ARBA" id="ARBA00022603"/>
    </source>
</evidence>
<dbReference type="RefSeq" id="WP_344917052.1">
    <property type="nucleotide sequence ID" value="NZ_BAABAQ010000002.1"/>
</dbReference>
<evidence type="ECO:0000256" key="3">
    <source>
        <dbReference type="ARBA" id="ARBA00022691"/>
    </source>
</evidence>
<evidence type="ECO:0000259" key="5">
    <source>
        <dbReference type="Pfam" id="PF13649"/>
    </source>
</evidence>
<gene>
    <name evidence="6" type="ORF">GCM10022252_18880</name>
</gene>
<keyword evidence="2" id="KW-0808">Transferase</keyword>
<dbReference type="PANTHER" id="PTHR43464:SF19">
    <property type="entry name" value="UBIQUINONE BIOSYNTHESIS O-METHYLTRANSFERASE, MITOCHONDRIAL"/>
    <property type="match status" value="1"/>
</dbReference>
<evidence type="ECO:0000256" key="4">
    <source>
        <dbReference type="SAM" id="MobiDB-lite"/>
    </source>
</evidence>
<keyword evidence="1" id="KW-0489">Methyltransferase</keyword>
<dbReference type="EMBL" id="BAABAQ010000002">
    <property type="protein sequence ID" value="GAA4186611.1"/>
    <property type="molecule type" value="Genomic_DNA"/>
</dbReference>
<keyword evidence="7" id="KW-1185">Reference proteome</keyword>
<evidence type="ECO:0000256" key="2">
    <source>
        <dbReference type="ARBA" id="ARBA00022679"/>
    </source>
</evidence>
<dbReference type="Gene3D" id="2.20.25.110">
    <property type="entry name" value="S-adenosyl-L-methionine-dependent methyltransferases"/>
    <property type="match status" value="1"/>
</dbReference>
<dbReference type="CDD" id="cd02440">
    <property type="entry name" value="AdoMet_MTases"/>
    <property type="match status" value="1"/>
</dbReference>
<reference evidence="7" key="1">
    <citation type="journal article" date="2019" name="Int. J. Syst. Evol. Microbiol.">
        <title>The Global Catalogue of Microorganisms (GCM) 10K type strain sequencing project: providing services to taxonomists for standard genome sequencing and annotation.</title>
        <authorList>
            <consortium name="The Broad Institute Genomics Platform"/>
            <consortium name="The Broad Institute Genome Sequencing Center for Infectious Disease"/>
            <person name="Wu L."/>
            <person name="Ma J."/>
        </authorList>
    </citation>
    <scope>NUCLEOTIDE SEQUENCE [LARGE SCALE GENOMIC DNA]</scope>
    <source>
        <strain evidence="7">JCM 17388</strain>
    </source>
</reference>
<protein>
    <recommendedName>
        <fullName evidence="5">Methyltransferase domain-containing protein</fullName>
    </recommendedName>
</protein>
<accession>A0ABP8AMY1</accession>
<dbReference type="Proteomes" id="UP001501251">
    <property type="component" value="Unassembled WGS sequence"/>
</dbReference>
<proteinExistence type="predicted"/>
<dbReference type="InterPro" id="IPR041698">
    <property type="entry name" value="Methyltransf_25"/>
</dbReference>
<dbReference type="PANTHER" id="PTHR43464">
    <property type="entry name" value="METHYLTRANSFERASE"/>
    <property type="match status" value="1"/>
</dbReference>
<comment type="caution">
    <text evidence="6">The sequence shown here is derived from an EMBL/GenBank/DDBJ whole genome shotgun (WGS) entry which is preliminary data.</text>
</comment>
<feature type="compositionally biased region" description="Basic and acidic residues" evidence="4">
    <location>
        <begin position="250"/>
        <end position="276"/>
    </location>
</feature>
<feature type="region of interest" description="Disordered" evidence="4">
    <location>
        <begin position="248"/>
        <end position="276"/>
    </location>
</feature>
<dbReference type="Pfam" id="PF13649">
    <property type="entry name" value="Methyltransf_25"/>
    <property type="match status" value="1"/>
</dbReference>
<name>A0ABP8AMY1_9ACTN</name>
<evidence type="ECO:0000313" key="7">
    <source>
        <dbReference type="Proteomes" id="UP001501251"/>
    </source>
</evidence>
<sequence length="276" mass="29938">MSHDISSTWYANFFTELPNEFWRRAATPESTEADVDFIERHLGLRPGARILDVPCGSGRHTLALAARGHRLTGVDISAEAIGYARRAAADAGLDVALGIADMRDIPRDGSFDVAVCMGNSFGYLDPEGTRAFVAALADAVRPGGGLVVDFNATAESVLPGYRGEPRRMRTGDITVTATTGYDAARSRLISGYHFTRGTEELEVTAIHHVYTSAHLGQILTDGGFTGVERFGGPDGSPFEIGAGRLLLTARRAEDPHRREHEHRPRRTPGENRLPDE</sequence>
<organism evidence="6 7">
    <name type="scientific">Streptosporangium oxazolinicum</name>
    <dbReference type="NCBI Taxonomy" id="909287"/>
    <lineage>
        <taxon>Bacteria</taxon>
        <taxon>Bacillati</taxon>
        <taxon>Actinomycetota</taxon>
        <taxon>Actinomycetes</taxon>
        <taxon>Streptosporangiales</taxon>
        <taxon>Streptosporangiaceae</taxon>
        <taxon>Streptosporangium</taxon>
    </lineage>
</organism>
<dbReference type="InterPro" id="IPR029063">
    <property type="entry name" value="SAM-dependent_MTases_sf"/>
</dbReference>